<protein>
    <submittedName>
        <fullName evidence="1">Uncharacterized protein</fullName>
    </submittedName>
</protein>
<comment type="caution">
    <text evidence="1">The sequence shown here is derived from an EMBL/GenBank/DDBJ whole genome shotgun (WGS) entry which is preliminary data.</text>
</comment>
<dbReference type="EMBL" id="QBIY01004775">
    <property type="protein sequence ID" value="RXN38518.1"/>
    <property type="molecule type" value="Genomic_DNA"/>
</dbReference>
<dbReference type="AlphaFoldDB" id="A0A498P377"/>
<organism evidence="1 2">
    <name type="scientific">Labeo rohita</name>
    <name type="common">Indian major carp</name>
    <name type="synonym">Cyprinus rohita</name>
    <dbReference type="NCBI Taxonomy" id="84645"/>
    <lineage>
        <taxon>Eukaryota</taxon>
        <taxon>Metazoa</taxon>
        <taxon>Chordata</taxon>
        <taxon>Craniata</taxon>
        <taxon>Vertebrata</taxon>
        <taxon>Euteleostomi</taxon>
        <taxon>Actinopterygii</taxon>
        <taxon>Neopterygii</taxon>
        <taxon>Teleostei</taxon>
        <taxon>Ostariophysi</taxon>
        <taxon>Cypriniformes</taxon>
        <taxon>Cyprinidae</taxon>
        <taxon>Labeoninae</taxon>
        <taxon>Labeonini</taxon>
        <taxon>Labeo</taxon>
    </lineage>
</organism>
<keyword evidence="2" id="KW-1185">Reference proteome</keyword>
<gene>
    <name evidence="1" type="ORF">ROHU_001031</name>
</gene>
<proteinExistence type="predicted"/>
<name>A0A498P377_LABRO</name>
<reference evidence="1 2" key="1">
    <citation type="submission" date="2018-03" db="EMBL/GenBank/DDBJ databases">
        <title>Draft genome sequence of Rohu Carp (Labeo rohita).</title>
        <authorList>
            <person name="Das P."/>
            <person name="Kushwaha B."/>
            <person name="Joshi C.G."/>
            <person name="Kumar D."/>
            <person name="Nagpure N.S."/>
            <person name="Sahoo L."/>
            <person name="Das S.P."/>
            <person name="Bit A."/>
            <person name="Patnaik S."/>
            <person name="Meher P.K."/>
            <person name="Jayasankar P."/>
            <person name="Koringa P.G."/>
            <person name="Patel N.V."/>
            <person name="Hinsu A.T."/>
            <person name="Kumar R."/>
            <person name="Pandey M."/>
            <person name="Agarwal S."/>
            <person name="Srivastava S."/>
            <person name="Singh M."/>
            <person name="Iquebal M.A."/>
            <person name="Jaiswal S."/>
            <person name="Angadi U.B."/>
            <person name="Kumar N."/>
            <person name="Raza M."/>
            <person name="Shah T.M."/>
            <person name="Rai A."/>
            <person name="Jena J.K."/>
        </authorList>
    </citation>
    <scope>NUCLEOTIDE SEQUENCE [LARGE SCALE GENOMIC DNA]</scope>
    <source>
        <strain evidence="1">DASCIFA01</strain>
        <tissue evidence="1">Testis</tissue>
    </source>
</reference>
<accession>A0A498P377</accession>
<evidence type="ECO:0000313" key="1">
    <source>
        <dbReference type="EMBL" id="RXN38518.1"/>
    </source>
</evidence>
<evidence type="ECO:0000313" key="2">
    <source>
        <dbReference type="Proteomes" id="UP000290572"/>
    </source>
</evidence>
<sequence>MLVGTLERQTEALLWYASSDILIGFFGSYRRCQVQTSSLDSLVPIDSLPRTIVLLGKEMDAECGPNDCTAQYHIIHTGPVSDVWQLLCL</sequence>
<dbReference type="Proteomes" id="UP000290572">
    <property type="component" value="Unassembled WGS sequence"/>
</dbReference>